<feature type="domain" description="C-type lectin" evidence="3">
    <location>
        <begin position="166"/>
        <end position="283"/>
    </location>
</feature>
<dbReference type="SUPFAM" id="SSF56436">
    <property type="entry name" value="C-type lectin-like"/>
    <property type="match status" value="5"/>
</dbReference>
<feature type="compositionally biased region" description="Acidic residues" evidence="1">
    <location>
        <begin position="3427"/>
        <end position="3441"/>
    </location>
</feature>
<dbReference type="PROSITE" id="PS50041">
    <property type="entry name" value="C_TYPE_LECTIN_2"/>
    <property type="match status" value="5"/>
</dbReference>
<dbReference type="Pfam" id="PF00059">
    <property type="entry name" value="Lectin_C"/>
    <property type="match status" value="3"/>
</dbReference>
<feature type="domain" description="C-type lectin" evidence="3">
    <location>
        <begin position="304"/>
        <end position="431"/>
    </location>
</feature>
<dbReference type="OrthoDB" id="544772at2759"/>
<proteinExistence type="predicted"/>
<evidence type="ECO:0000259" key="3">
    <source>
        <dbReference type="PROSITE" id="PS50041"/>
    </source>
</evidence>
<evidence type="ECO:0000313" key="4">
    <source>
        <dbReference type="EMBL" id="KAG2490015.1"/>
    </source>
</evidence>
<feature type="domain" description="C-type lectin" evidence="3">
    <location>
        <begin position="1159"/>
        <end position="1286"/>
    </location>
</feature>
<reference evidence="4" key="1">
    <citation type="journal article" date="2020" name="bioRxiv">
        <title>Comparative genomics of Chlamydomonas.</title>
        <authorList>
            <person name="Craig R.J."/>
            <person name="Hasan A.R."/>
            <person name="Ness R.W."/>
            <person name="Keightley P.D."/>
        </authorList>
    </citation>
    <scope>NUCLEOTIDE SEQUENCE</scope>
    <source>
        <strain evidence="4">CCAP 11/70</strain>
    </source>
</reference>
<gene>
    <name evidence="4" type="ORF">HYH03_011480</name>
</gene>
<sequence>MSSQLNASQGGTAGSVFNVTLSRPVVGRYFSVINFQTALDNALQFLEIQIFGVPGAGAAEGACGQLRVTGSSEATTVTVWQKRNCTSTQHAVSLSRPLCKRPLTPEELGAYQASAAGDRAQGSASITSLTDSTLLQKLRPVATAMLPAIPGSPQEEMLLFDISSPWITANAICSAQGGQLAVIRNSADIATAQRLATSWASTRLGGELALWFGARRVPTRSDWEMPSGTVITFNSWTKKTLVTSAVGCGALAFTYGANASAPFTTPADWVARDCTTAYRFICSRAVASRPSPMLSVMPVASLVQASKVYSLFSETLARNAARDFCIKQGGDLAVVRSVSDAAAVVAMMAEWAAKSRLPTMTAWFGATDDLSDGSWLWPATYEPLGYDRWRRPSEPAVSATKNCGLWVLSQTAAGIRDYWQAESCTSVSAFVLCSTGVTGAVPPLSVTPNGVVTYRPLTWAPICGNPDPPAMPASVVCRPDWSIPRLEGSSIMLPNPDVASCARACIPPSPTGAFSTPVLAVLYDNGQCRCARQLTGQQLSSDKMIAGSSLPGYVYTYGADPAVRMLCSTSEEALMPEYVSQGSLAVDLSGLQWRPRLVSLVGDTKYRLFTKPAPFEVARRVCTLHGGHLSLFEDQAAASELIRILQRNLATAEYAALQQGMWVGMYLAQEKVYRWLNGQTVQFAVEGVDDYYYRPPNCGLLRLPNAGVNVTLVAQTCAAELAFVCETSTSVDTSLEDLTPGTQASLASLPPVYGTWNVTLFNAHSVTWFTAQKICKSVGQDLLWLFNKQEEALVASQMQTASMVDLVWLGLVETPSGNVVWRTNIATNSTALSSWSPSPTSSSAVDLVADPSGRCAVMDPLDPSDSGTLVSCGRTHLSFACKSGSPWQGLPADSAVVTIPVTPLVTFDSCSKLLRPICKDLGCTNTTLPFVCSAPYIQQLTSPTAGPARAIQTLDLLPVVCRSSTFLNSFRLMPPSADRTSYSYSCTRALVTEEPPCYNWQFTPAVDDLSSTLPGGDYRVLSAFNLSCGNATDSNQLLSAFKLYRPSNFTVAYAYRCCPSPVQLGACSVRNTPITPDFANMTNTTALALHNVACNATEALTSWQLVQNNATHISIAYRCCAIRNATGPNPPAVRSLSTVVIPANDLTELTTDMASQVVRGGFMFSMFSDLRAPANWSQAQIMCGLVPAYPGRLASLQTAEDFAVVASLAQQAAGRPTRVWVGAADYLSIGSPYWITDFSQLEDETRGSLWDWSDSMAPGASCGFLDTATRRIRPGDCNTPLGFVCSGPIGVTQRHIEMAEVTGDGLPDMVVATKCPADTSTASLLAYQQVHEPTTERQIAARPVLSRRVCGDGIPSLAGQEECDLGSDNDVGNSVCMGCSIRPRFTVLASYNEAYMMLGDGNNTLQHTGIPYQLYAQPREFRETKEGDGPLMLRGFSLKSAGNSFPINTPAALHRGGRFMAGTPFQYRAFFRTDKTYLPLPDWSDVENVSISDPAFYNATTTCGCTIDNPGGQPRELTVEQQYDAIEFSWIVGSACESGISVSRSLLDKDGNVEEDSTVTIAQLSISLPCNTFYRPAKTEVGRTYRYCVVAASDADSAYSLNPDDPLNPVRFESQPECRDVTIMWAGKIIGEVKTAVLTPAPGTRLIARLLGTATVATAVTDDSGRYELLLQSHIASCDPFGAPERCLGQLVKLTASARTKLRSGQVLAHNISIMGRLGGSQMIAVQHTQTAEGLDIKDESSLPIQGYIRWPGSSSNIGFDQTRGCPMPGVSVCSKGSEDRVIADDGSFLVAAGVGAMVRLELRYDKHEFNMNFPSSIELDSTGAWEMSQPIYDIDIRDVTTRPLGLHIVGGICNIGLGRAIVEFTAPTCAAQASQSATQRQVSIGLNEMGEIVNENVFQLPAMPWIIRFISLQGSLPELDIDDVYYHLNLTNQMVQSVNLTQADRKDEQVDINFRHRSAVELEMQAAVYDSVYKAWKPPLHPLVQKDVVLLRTAGTYTARVRLAEWYGRNRCDQVTSTLQLSDGISGPNTNNCPTTRGGCNLPVEFDPTLGRSELIYDFTAGPPNFGSVTAFAKPMFFEVTGTNGWPARMYNLYAIVDGAVERSGTGFIEIPIPVPLLILRKPPGDASSVSLSKSITSSVSMSMSKGDTKTCGGPGDPEMWKGLGWAAINAIPFSQIPLAIKGFAVGIEAVTAIARLIKNYVIQTGGKSRVGGLGGYNTDTVASKIASSIQPLQAAAASGGTASFRPSGDQDLRQFSAALKMYTAYLKTVRTTGVMDDTERQIKTRGRGAAYSYARTAQTSSSDLLRLQLQAVGINNPGRLSKETMALLSGAQLNDPANSHLMLARAINDYSKQYTQPGTSPLAKVELDKIAVAFAKDPYSVGPANQQLLVAQGGKVAKEYAPDPYTSQFVKNPTHPAHFIKAILPTCTSVQVGIGYGIELDIPIIGQDVLELSGEMGYKGSRSYDNSESGEESYTIEISKEEGFTTLGDSSPDGVDGGGDMILAPTFAISFTLTDRLTVDTEQCTADPNVGIPGWRLKRDMDATAWHSVFHIKEVILTDLSNLKAAEQRKSVWEQDPEILQRLDTGIKAWNDIIKLYEALTKAALADQSSKVMPNYVPGEQESNGLVQPEIDGIHQEVLDNSEWRHKELFEARDIDPGRLEDDPVFKMGFFEGDDKLQQLMGKTQQYMDKSGALGNQVVKPDVDVPGAIAFGHQLDAIQQNENRMFNKFSFSGGSASYSYSLSTSSSIDTSISFGISFSNSMGFFGKGGFDKPIKATNEEGADYVIALEFSSTKSESTAESRSLSVTLSDDDLGDSFLLKMKMDPAYNTPVFETLAGRSMCPHERGTLSRQQVDLFVLGNNEKTAVKQGDEVNFEIIVENRSETEEDVGYVLGPDHASNTNGMQLKLYGAPWIQPVSMSVAGPIYTQQKIIISARCTPGYPSASVDILASDDCGMADLARTTISLKCYEECPRLEWPEGWPAGPPVFNSASAASNQSFELRLFNPKHHDGLLRSHPRLPDWGTNVVRMEYIRPDRDAQWSPVTYPNGTVVNFALLEDLKYGTMSYRWRPWDRLAQDGEYLLRWTVICDRETADDTDSVAMGPAVPFTLDRRGPIPLYNSLLPSMEYIVGDTIVLEYSEPLNCGVDIAMAVTYTEVATNTTYPIPPSSWPIPNCEGRKMLLSWNPLSLPLSALMANRVINIQLSGVRDRAGNTAVNTTRFSFFMGTSPTQNATVGLTITLGPMAASGAHRRLLFARIVPGSEEPGVNNGYSDEDVTEAMGQDVESILREELGLEPGSSALEGLQVVFNAARDRLDIDVITAHAAATGLSAADTASRLVALLRDNTTALHRRLSAIGTFQAVDSLLSFEDQLFIHSTEEELSLARTSARKLAAVHVLPYTQPNGFLDMWEEEEEPVPAAVQDAQEDKAEEEEEEEQEEDVTDTGMPNATATTSNDSTAHAEGAALIATPAPNLAGDLARASAAERSHKGVARRVLAGSLHMGSGPVVAAVVMVNALMVTALVALWAVRSRGARPHSRFMAP</sequence>
<dbReference type="Proteomes" id="UP000612055">
    <property type="component" value="Unassembled WGS sequence"/>
</dbReference>
<keyword evidence="2" id="KW-0472">Membrane</keyword>
<feature type="region of interest" description="Disordered" evidence="1">
    <location>
        <begin position="3413"/>
        <end position="3458"/>
    </location>
</feature>
<evidence type="ECO:0000256" key="2">
    <source>
        <dbReference type="SAM" id="Phobius"/>
    </source>
</evidence>
<name>A0A836BV27_9CHLO</name>
<comment type="caution">
    <text evidence="4">The sequence shown here is derived from an EMBL/GenBank/DDBJ whole genome shotgun (WGS) entry which is preliminary data.</text>
</comment>
<dbReference type="InterPro" id="IPR016186">
    <property type="entry name" value="C-type_lectin-like/link_sf"/>
</dbReference>
<keyword evidence="2" id="KW-0812">Transmembrane</keyword>
<dbReference type="SMART" id="SM00034">
    <property type="entry name" value="CLECT"/>
    <property type="match status" value="5"/>
</dbReference>
<dbReference type="EMBL" id="JAEHOE010000066">
    <property type="protein sequence ID" value="KAG2490015.1"/>
    <property type="molecule type" value="Genomic_DNA"/>
</dbReference>
<protein>
    <recommendedName>
        <fullName evidence="3">C-type lectin domain-containing protein</fullName>
    </recommendedName>
</protein>
<feature type="domain" description="C-type lectin" evidence="3">
    <location>
        <begin position="601"/>
        <end position="726"/>
    </location>
</feature>
<dbReference type="InterPro" id="IPR001304">
    <property type="entry name" value="C-type_lectin-like"/>
</dbReference>
<keyword evidence="2" id="KW-1133">Transmembrane helix</keyword>
<feature type="domain" description="C-type lectin" evidence="3">
    <location>
        <begin position="753"/>
        <end position="858"/>
    </location>
</feature>
<dbReference type="InterPro" id="IPR016187">
    <property type="entry name" value="CTDL_fold"/>
</dbReference>
<organism evidence="4 5">
    <name type="scientific">Edaphochlamys debaryana</name>
    <dbReference type="NCBI Taxonomy" id="47281"/>
    <lineage>
        <taxon>Eukaryota</taxon>
        <taxon>Viridiplantae</taxon>
        <taxon>Chlorophyta</taxon>
        <taxon>core chlorophytes</taxon>
        <taxon>Chlorophyceae</taxon>
        <taxon>CS clade</taxon>
        <taxon>Chlamydomonadales</taxon>
        <taxon>Chlamydomonadales incertae sedis</taxon>
        <taxon>Edaphochlamys</taxon>
    </lineage>
</organism>
<feature type="compositionally biased region" description="Low complexity" evidence="1">
    <location>
        <begin position="3447"/>
        <end position="3458"/>
    </location>
</feature>
<accession>A0A836BV27</accession>
<evidence type="ECO:0000313" key="5">
    <source>
        <dbReference type="Proteomes" id="UP000612055"/>
    </source>
</evidence>
<dbReference type="PANTHER" id="PTHR45784:SF5">
    <property type="entry name" value="C-TYPE LECTIN DOMAIN FAMILY 20 MEMBER A-RELATED"/>
    <property type="match status" value="1"/>
</dbReference>
<keyword evidence="5" id="KW-1185">Reference proteome</keyword>
<evidence type="ECO:0000256" key="1">
    <source>
        <dbReference type="SAM" id="MobiDB-lite"/>
    </source>
</evidence>
<dbReference type="PANTHER" id="PTHR45784">
    <property type="entry name" value="C-TYPE LECTIN DOMAIN FAMILY 20 MEMBER A-RELATED"/>
    <property type="match status" value="1"/>
</dbReference>
<dbReference type="CDD" id="cd00037">
    <property type="entry name" value="CLECT"/>
    <property type="match status" value="5"/>
</dbReference>
<dbReference type="Gene3D" id="3.10.100.10">
    <property type="entry name" value="Mannose-Binding Protein A, subunit A"/>
    <property type="match status" value="5"/>
</dbReference>
<feature type="transmembrane region" description="Helical" evidence="2">
    <location>
        <begin position="3506"/>
        <end position="3527"/>
    </location>
</feature>